<evidence type="ECO:0000313" key="2">
    <source>
        <dbReference type="EMBL" id="TDO25404.1"/>
    </source>
</evidence>
<dbReference type="Proteomes" id="UP000295741">
    <property type="component" value="Unassembled WGS sequence"/>
</dbReference>
<dbReference type="AlphaFoldDB" id="A0A4R6ISE9"/>
<dbReference type="OrthoDB" id="9789501at2"/>
<name>A0A4R6ISE9_9BACT</name>
<keyword evidence="3" id="KW-1185">Reference proteome</keyword>
<organism evidence="2 3">
    <name type="scientific">Sediminibacterium goheungense</name>
    <dbReference type="NCBI Taxonomy" id="1086393"/>
    <lineage>
        <taxon>Bacteria</taxon>
        <taxon>Pseudomonadati</taxon>
        <taxon>Bacteroidota</taxon>
        <taxon>Chitinophagia</taxon>
        <taxon>Chitinophagales</taxon>
        <taxon>Chitinophagaceae</taxon>
        <taxon>Sediminibacterium</taxon>
    </lineage>
</organism>
<dbReference type="Pfam" id="PF08808">
    <property type="entry name" value="RES"/>
    <property type="match status" value="1"/>
</dbReference>
<comment type="caution">
    <text evidence="2">The sequence shown here is derived from an EMBL/GenBank/DDBJ whole genome shotgun (WGS) entry which is preliminary data.</text>
</comment>
<dbReference type="EMBL" id="SNWP01000013">
    <property type="protein sequence ID" value="TDO25404.1"/>
    <property type="molecule type" value="Genomic_DNA"/>
</dbReference>
<accession>A0A4R6ISE9</accession>
<dbReference type="SMART" id="SM00953">
    <property type="entry name" value="RES"/>
    <property type="match status" value="1"/>
</dbReference>
<reference evidence="2 3" key="1">
    <citation type="submission" date="2019-03" db="EMBL/GenBank/DDBJ databases">
        <title>Genomic Encyclopedia of Archaeal and Bacterial Type Strains, Phase II (KMG-II): from individual species to whole genera.</title>
        <authorList>
            <person name="Goeker M."/>
        </authorList>
    </citation>
    <scope>NUCLEOTIDE SEQUENCE [LARGE SCALE GENOMIC DNA]</scope>
    <source>
        <strain evidence="2 3">DSM 28323</strain>
    </source>
</reference>
<gene>
    <name evidence="2" type="ORF">BC659_2945</name>
</gene>
<evidence type="ECO:0000259" key="1">
    <source>
        <dbReference type="SMART" id="SM00953"/>
    </source>
</evidence>
<sequence>MILYRFAHHKFAHDLSGTGAKLKGGRWNLTGTAVVYTSSSISLALLETLANTGSFQELQLYKLMQLNLPTDAAIYHIQNKNLKKNWPQDFGYTQWMGSEIMQDKNALAIACPSGIVQHEVNFLLNPLHSDFHKIRLQEVKDFYFDERLFPSVYR</sequence>
<dbReference type="InterPro" id="IPR014914">
    <property type="entry name" value="RES_dom"/>
</dbReference>
<evidence type="ECO:0000313" key="3">
    <source>
        <dbReference type="Proteomes" id="UP000295741"/>
    </source>
</evidence>
<protein>
    <submittedName>
        <fullName evidence="2">RES domain-containing protein</fullName>
    </submittedName>
</protein>
<proteinExistence type="predicted"/>
<feature type="domain" description="RES" evidence="1">
    <location>
        <begin position="14"/>
        <end position="138"/>
    </location>
</feature>
<dbReference type="RefSeq" id="WP_133475514.1">
    <property type="nucleotide sequence ID" value="NZ_SNWP01000013.1"/>
</dbReference>